<reference evidence="2 3" key="1">
    <citation type="submission" date="2019-07" db="EMBL/GenBank/DDBJ databases">
        <title>Caenimonas sedimenti sp. nov., isolated from activated sludge.</title>
        <authorList>
            <person name="Xu J."/>
        </authorList>
    </citation>
    <scope>NUCLEOTIDE SEQUENCE [LARGE SCALE GENOMIC DNA]</scope>
    <source>
        <strain evidence="2 3">HX-9-20</strain>
    </source>
</reference>
<dbReference type="InterPro" id="IPR006058">
    <property type="entry name" value="2Fe2S_fd_BS"/>
</dbReference>
<protein>
    <submittedName>
        <fullName evidence="2">2Fe-2S iron-sulfur cluster binding domain-containing protein</fullName>
    </submittedName>
</protein>
<dbReference type="InterPro" id="IPR012675">
    <property type="entry name" value="Beta-grasp_dom_sf"/>
</dbReference>
<dbReference type="SUPFAM" id="SSF54292">
    <property type="entry name" value="2Fe-2S ferredoxin-like"/>
    <property type="match status" value="1"/>
</dbReference>
<dbReference type="EMBL" id="VOBQ01000008">
    <property type="protein sequence ID" value="TWO71287.1"/>
    <property type="molecule type" value="Genomic_DNA"/>
</dbReference>
<dbReference type="PROSITE" id="PS00197">
    <property type="entry name" value="2FE2S_FER_1"/>
    <property type="match status" value="1"/>
</dbReference>
<sequence length="135" mass="14105">MSSAAASVTACRHLVRLRQTGESYDCTESETLLQGMVRLGRKGIPVGCVNGGCGVCKISVCVGSVRKVGAMSRAHVSAEEEARGVCLACRVSPLQCVEVEVVGKLKKALGFQWGAGASFRSGPADETNQSQGDMK</sequence>
<evidence type="ECO:0000259" key="1">
    <source>
        <dbReference type="PROSITE" id="PS51085"/>
    </source>
</evidence>
<dbReference type="GO" id="GO:0051537">
    <property type="term" value="F:2 iron, 2 sulfur cluster binding"/>
    <property type="evidence" value="ECO:0007669"/>
    <property type="project" value="InterPro"/>
</dbReference>
<dbReference type="Gene3D" id="3.10.20.30">
    <property type="match status" value="1"/>
</dbReference>
<keyword evidence="3" id="KW-1185">Reference proteome</keyword>
<accession>A0A562ZSA7</accession>
<proteinExistence type="predicted"/>
<comment type="caution">
    <text evidence="2">The sequence shown here is derived from an EMBL/GenBank/DDBJ whole genome shotgun (WGS) entry which is preliminary data.</text>
</comment>
<gene>
    <name evidence="2" type="ORF">FN976_10165</name>
</gene>
<evidence type="ECO:0000313" key="2">
    <source>
        <dbReference type="EMBL" id="TWO71287.1"/>
    </source>
</evidence>
<dbReference type="Pfam" id="PF00111">
    <property type="entry name" value="Fer2"/>
    <property type="match status" value="1"/>
</dbReference>
<dbReference type="PROSITE" id="PS51085">
    <property type="entry name" value="2FE2S_FER_2"/>
    <property type="match status" value="1"/>
</dbReference>
<dbReference type="CDD" id="cd00207">
    <property type="entry name" value="fer2"/>
    <property type="match status" value="1"/>
</dbReference>
<feature type="domain" description="2Fe-2S ferredoxin-type" evidence="1">
    <location>
        <begin position="13"/>
        <end position="105"/>
    </location>
</feature>
<dbReference type="RefSeq" id="WP_145893162.1">
    <property type="nucleotide sequence ID" value="NZ_VOBQ01000008.1"/>
</dbReference>
<dbReference type="InterPro" id="IPR036010">
    <property type="entry name" value="2Fe-2S_ferredoxin-like_sf"/>
</dbReference>
<organism evidence="2 3">
    <name type="scientific">Caenimonas sedimenti</name>
    <dbReference type="NCBI Taxonomy" id="2596921"/>
    <lineage>
        <taxon>Bacteria</taxon>
        <taxon>Pseudomonadati</taxon>
        <taxon>Pseudomonadota</taxon>
        <taxon>Betaproteobacteria</taxon>
        <taxon>Burkholderiales</taxon>
        <taxon>Comamonadaceae</taxon>
        <taxon>Caenimonas</taxon>
    </lineage>
</organism>
<dbReference type="AlphaFoldDB" id="A0A562ZSA7"/>
<dbReference type="Proteomes" id="UP000318199">
    <property type="component" value="Unassembled WGS sequence"/>
</dbReference>
<dbReference type="OrthoDB" id="9806195at2"/>
<evidence type="ECO:0000313" key="3">
    <source>
        <dbReference type="Proteomes" id="UP000318199"/>
    </source>
</evidence>
<name>A0A562ZSA7_9BURK</name>
<dbReference type="InterPro" id="IPR001041">
    <property type="entry name" value="2Fe-2S_ferredoxin-type"/>
</dbReference>